<reference evidence="1 2" key="1">
    <citation type="journal article" date="2018" name="Front. Plant Sci.">
        <title>Red Clover (Trifolium pratense) and Zigzag Clover (T. medium) - A Picture of Genomic Similarities and Differences.</title>
        <authorList>
            <person name="Dluhosova J."/>
            <person name="Istvanek J."/>
            <person name="Nedelnik J."/>
            <person name="Repkova J."/>
        </authorList>
    </citation>
    <scope>NUCLEOTIDE SEQUENCE [LARGE SCALE GENOMIC DNA]</scope>
    <source>
        <strain evidence="2">cv. 10/8</strain>
        <tissue evidence="1">Leaf</tissue>
    </source>
</reference>
<comment type="caution">
    <text evidence="1">The sequence shown here is derived from an EMBL/GenBank/DDBJ whole genome shotgun (WGS) entry which is preliminary data.</text>
</comment>
<dbReference type="Proteomes" id="UP000265520">
    <property type="component" value="Unassembled WGS sequence"/>
</dbReference>
<protein>
    <submittedName>
        <fullName evidence="1">Uncharacterized protein</fullName>
    </submittedName>
</protein>
<sequence length="49" mass="5505">MTQMVLNNGWRASKEFSELCVVWMSIGCNWEATFSMMKLITGGGTQSKD</sequence>
<evidence type="ECO:0000313" key="2">
    <source>
        <dbReference type="Proteomes" id="UP000265520"/>
    </source>
</evidence>
<dbReference type="AlphaFoldDB" id="A0A392UQ27"/>
<organism evidence="1 2">
    <name type="scientific">Trifolium medium</name>
    <dbReference type="NCBI Taxonomy" id="97028"/>
    <lineage>
        <taxon>Eukaryota</taxon>
        <taxon>Viridiplantae</taxon>
        <taxon>Streptophyta</taxon>
        <taxon>Embryophyta</taxon>
        <taxon>Tracheophyta</taxon>
        <taxon>Spermatophyta</taxon>
        <taxon>Magnoliopsida</taxon>
        <taxon>eudicotyledons</taxon>
        <taxon>Gunneridae</taxon>
        <taxon>Pentapetalae</taxon>
        <taxon>rosids</taxon>
        <taxon>fabids</taxon>
        <taxon>Fabales</taxon>
        <taxon>Fabaceae</taxon>
        <taxon>Papilionoideae</taxon>
        <taxon>50 kb inversion clade</taxon>
        <taxon>NPAAA clade</taxon>
        <taxon>Hologalegina</taxon>
        <taxon>IRL clade</taxon>
        <taxon>Trifolieae</taxon>
        <taxon>Trifolium</taxon>
    </lineage>
</organism>
<proteinExistence type="predicted"/>
<feature type="non-terminal residue" evidence="1">
    <location>
        <position position="49"/>
    </location>
</feature>
<accession>A0A392UQ27</accession>
<keyword evidence="2" id="KW-1185">Reference proteome</keyword>
<dbReference type="EMBL" id="LXQA010888708">
    <property type="protein sequence ID" value="MCI75681.1"/>
    <property type="molecule type" value="Genomic_DNA"/>
</dbReference>
<name>A0A392UQ27_9FABA</name>
<evidence type="ECO:0000313" key="1">
    <source>
        <dbReference type="EMBL" id="MCI75681.1"/>
    </source>
</evidence>